<dbReference type="AlphaFoldDB" id="A0A139WJI1"/>
<reference evidence="1 2" key="1">
    <citation type="journal article" date="2008" name="Nature">
        <title>The genome of the model beetle and pest Tribolium castaneum.</title>
        <authorList>
            <consortium name="Tribolium Genome Sequencing Consortium"/>
            <person name="Richards S."/>
            <person name="Gibbs R.A."/>
            <person name="Weinstock G.M."/>
            <person name="Brown S.J."/>
            <person name="Denell R."/>
            <person name="Beeman R.W."/>
            <person name="Gibbs R."/>
            <person name="Beeman R.W."/>
            <person name="Brown S.J."/>
            <person name="Bucher G."/>
            <person name="Friedrich M."/>
            <person name="Grimmelikhuijzen C.J."/>
            <person name="Klingler M."/>
            <person name="Lorenzen M."/>
            <person name="Richards S."/>
            <person name="Roth S."/>
            <person name="Schroder R."/>
            <person name="Tautz D."/>
            <person name="Zdobnov E.M."/>
            <person name="Muzny D."/>
            <person name="Gibbs R.A."/>
            <person name="Weinstock G.M."/>
            <person name="Attaway T."/>
            <person name="Bell S."/>
            <person name="Buhay C.J."/>
            <person name="Chandrabose M.N."/>
            <person name="Chavez D."/>
            <person name="Clerk-Blankenburg K.P."/>
            <person name="Cree A."/>
            <person name="Dao M."/>
            <person name="Davis C."/>
            <person name="Chacko J."/>
            <person name="Dinh H."/>
            <person name="Dugan-Rocha S."/>
            <person name="Fowler G."/>
            <person name="Garner T.T."/>
            <person name="Garnes J."/>
            <person name="Gnirke A."/>
            <person name="Hawes A."/>
            <person name="Hernandez J."/>
            <person name="Hines S."/>
            <person name="Holder M."/>
            <person name="Hume J."/>
            <person name="Jhangiani S.N."/>
            <person name="Joshi V."/>
            <person name="Khan Z.M."/>
            <person name="Jackson L."/>
            <person name="Kovar C."/>
            <person name="Kowis A."/>
            <person name="Lee S."/>
            <person name="Lewis L.R."/>
            <person name="Margolis J."/>
            <person name="Morgan M."/>
            <person name="Nazareth L.V."/>
            <person name="Nguyen N."/>
            <person name="Okwuonu G."/>
            <person name="Parker D."/>
            <person name="Richards S."/>
            <person name="Ruiz S.J."/>
            <person name="Santibanez J."/>
            <person name="Savard J."/>
            <person name="Scherer S.E."/>
            <person name="Schneider B."/>
            <person name="Sodergren E."/>
            <person name="Tautz D."/>
            <person name="Vattahil S."/>
            <person name="Villasana D."/>
            <person name="White C.S."/>
            <person name="Wright R."/>
            <person name="Park Y."/>
            <person name="Beeman R.W."/>
            <person name="Lord J."/>
            <person name="Oppert B."/>
            <person name="Lorenzen M."/>
            <person name="Brown S."/>
            <person name="Wang L."/>
            <person name="Savard J."/>
            <person name="Tautz D."/>
            <person name="Richards S."/>
            <person name="Weinstock G."/>
            <person name="Gibbs R.A."/>
            <person name="Liu Y."/>
            <person name="Worley K."/>
            <person name="Weinstock G."/>
            <person name="Elsik C.G."/>
            <person name="Reese J.T."/>
            <person name="Elhaik E."/>
            <person name="Landan G."/>
            <person name="Graur D."/>
            <person name="Arensburger P."/>
            <person name="Atkinson P."/>
            <person name="Beeman R.W."/>
            <person name="Beidler J."/>
            <person name="Brown S.J."/>
            <person name="Demuth J.P."/>
            <person name="Drury D.W."/>
            <person name="Du Y.Z."/>
            <person name="Fujiwara H."/>
            <person name="Lorenzen M."/>
            <person name="Maselli V."/>
            <person name="Osanai M."/>
            <person name="Park Y."/>
            <person name="Robertson H.M."/>
            <person name="Tu Z."/>
            <person name="Wang J.J."/>
            <person name="Wang S."/>
            <person name="Richards S."/>
            <person name="Song H."/>
            <person name="Zhang L."/>
            <person name="Sodergren E."/>
            <person name="Werner D."/>
            <person name="Stanke M."/>
            <person name="Morgenstern B."/>
            <person name="Solovyev V."/>
            <person name="Kosarev P."/>
            <person name="Brown G."/>
            <person name="Chen H.C."/>
            <person name="Ermolaeva O."/>
            <person name="Hlavina W."/>
            <person name="Kapustin Y."/>
            <person name="Kiryutin B."/>
            <person name="Kitts P."/>
            <person name="Maglott D."/>
            <person name="Pruitt K."/>
            <person name="Sapojnikov V."/>
            <person name="Souvorov A."/>
            <person name="Mackey A.J."/>
            <person name="Waterhouse R.M."/>
            <person name="Wyder S."/>
            <person name="Zdobnov E.M."/>
            <person name="Zdobnov E.M."/>
            <person name="Wyder S."/>
            <person name="Kriventseva E.V."/>
            <person name="Kadowaki T."/>
            <person name="Bork P."/>
            <person name="Aranda M."/>
            <person name="Bao R."/>
            <person name="Beermann A."/>
            <person name="Berns N."/>
            <person name="Bolognesi R."/>
            <person name="Bonneton F."/>
            <person name="Bopp D."/>
            <person name="Brown S.J."/>
            <person name="Bucher G."/>
            <person name="Butts T."/>
            <person name="Chaumot A."/>
            <person name="Denell R.E."/>
            <person name="Ferrier D.E."/>
            <person name="Friedrich M."/>
            <person name="Gordon C.M."/>
            <person name="Jindra M."/>
            <person name="Klingler M."/>
            <person name="Lan Q."/>
            <person name="Lattorff H.M."/>
            <person name="Laudet V."/>
            <person name="von Levetsow C."/>
            <person name="Liu Z."/>
            <person name="Lutz R."/>
            <person name="Lynch J.A."/>
            <person name="da Fonseca R.N."/>
            <person name="Posnien N."/>
            <person name="Reuter R."/>
            <person name="Roth S."/>
            <person name="Savard J."/>
            <person name="Schinko J.B."/>
            <person name="Schmitt C."/>
            <person name="Schoppmeier M."/>
            <person name="Schroder R."/>
            <person name="Shippy T.D."/>
            <person name="Simonnet F."/>
            <person name="Marques-Souza H."/>
            <person name="Tautz D."/>
            <person name="Tomoyasu Y."/>
            <person name="Trauner J."/>
            <person name="Van der Zee M."/>
            <person name="Vervoort M."/>
            <person name="Wittkopp N."/>
            <person name="Wimmer E.A."/>
            <person name="Yang X."/>
            <person name="Jones A.K."/>
            <person name="Sattelle D.B."/>
            <person name="Ebert P.R."/>
            <person name="Nelson D."/>
            <person name="Scott J.G."/>
            <person name="Beeman R.W."/>
            <person name="Muthukrishnan S."/>
            <person name="Kramer K.J."/>
            <person name="Arakane Y."/>
            <person name="Beeman R.W."/>
            <person name="Zhu Q."/>
            <person name="Hogenkamp D."/>
            <person name="Dixit R."/>
            <person name="Oppert B."/>
            <person name="Jiang H."/>
            <person name="Zou Z."/>
            <person name="Marshall J."/>
            <person name="Elpidina E."/>
            <person name="Vinokurov K."/>
            <person name="Oppert C."/>
            <person name="Zou Z."/>
            <person name="Evans J."/>
            <person name="Lu Z."/>
            <person name="Zhao P."/>
            <person name="Sumathipala N."/>
            <person name="Altincicek B."/>
            <person name="Vilcinskas A."/>
            <person name="Williams M."/>
            <person name="Hultmark D."/>
            <person name="Hetru C."/>
            <person name="Jiang H."/>
            <person name="Grimmelikhuijzen C.J."/>
            <person name="Hauser F."/>
            <person name="Cazzamali G."/>
            <person name="Williamson M."/>
            <person name="Park Y."/>
            <person name="Li B."/>
            <person name="Tanaka Y."/>
            <person name="Predel R."/>
            <person name="Neupert S."/>
            <person name="Schachtner J."/>
            <person name="Verleyen P."/>
            <person name="Raible F."/>
            <person name="Bork P."/>
            <person name="Friedrich M."/>
            <person name="Walden K.K."/>
            <person name="Robertson H.M."/>
            <person name="Angeli S."/>
            <person name="Foret S."/>
            <person name="Bucher G."/>
            <person name="Schuetz S."/>
            <person name="Maleszka R."/>
            <person name="Wimmer E.A."/>
            <person name="Beeman R.W."/>
            <person name="Lorenzen M."/>
            <person name="Tomoyasu Y."/>
            <person name="Miller S.C."/>
            <person name="Grossmann D."/>
            <person name="Bucher G."/>
        </authorList>
    </citation>
    <scope>NUCLEOTIDE SEQUENCE [LARGE SCALE GENOMIC DNA]</scope>
    <source>
        <strain evidence="1 2">Georgia GA2</strain>
    </source>
</reference>
<gene>
    <name evidence="1" type="primary">AUGUSTUS-3.0.2_32867</name>
    <name evidence="1" type="ORF">TcasGA2_TC032867</name>
</gene>
<protein>
    <submittedName>
        <fullName evidence="1">Uncharacterized protein</fullName>
    </submittedName>
</protein>
<proteinExistence type="predicted"/>
<name>A0A139WJI1_TRICA</name>
<evidence type="ECO:0000313" key="1">
    <source>
        <dbReference type="EMBL" id="KYB28076.1"/>
    </source>
</evidence>
<keyword evidence="2" id="KW-1185">Reference proteome</keyword>
<dbReference type="InParanoid" id="A0A139WJI1"/>
<sequence>MQRRLFAVCSPPTCGGRRAMGIAASGRVSSPHTFAYQKETAAPAFSAVSTTRTPVSPMEISALSLENARKLC</sequence>
<evidence type="ECO:0000313" key="2">
    <source>
        <dbReference type="Proteomes" id="UP000007266"/>
    </source>
</evidence>
<dbReference type="Proteomes" id="UP000007266">
    <property type="component" value="Linkage group 4"/>
</dbReference>
<organism evidence="1 2">
    <name type="scientific">Tribolium castaneum</name>
    <name type="common">Red flour beetle</name>
    <dbReference type="NCBI Taxonomy" id="7070"/>
    <lineage>
        <taxon>Eukaryota</taxon>
        <taxon>Metazoa</taxon>
        <taxon>Ecdysozoa</taxon>
        <taxon>Arthropoda</taxon>
        <taxon>Hexapoda</taxon>
        <taxon>Insecta</taxon>
        <taxon>Pterygota</taxon>
        <taxon>Neoptera</taxon>
        <taxon>Endopterygota</taxon>
        <taxon>Coleoptera</taxon>
        <taxon>Polyphaga</taxon>
        <taxon>Cucujiformia</taxon>
        <taxon>Tenebrionidae</taxon>
        <taxon>Tenebrionidae incertae sedis</taxon>
        <taxon>Tribolium</taxon>
    </lineage>
</organism>
<dbReference type="EMBL" id="KQ971338">
    <property type="protein sequence ID" value="KYB28076.1"/>
    <property type="molecule type" value="Genomic_DNA"/>
</dbReference>
<accession>A0A139WJI1</accession>
<reference evidence="1 2" key="2">
    <citation type="journal article" date="2010" name="Nucleic Acids Res.">
        <title>BeetleBase in 2010: revisions to provide comprehensive genomic information for Tribolium castaneum.</title>
        <authorList>
            <person name="Kim H.S."/>
            <person name="Murphy T."/>
            <person name="Xia J."/>
            <person name="Caragea D."/>
            <person name="Park Y."/>
            <person name="Beeman R.W."/>
            <person name="Lorenzen M.D."/>
            <person name="Butcher S."/>
            <person name="Manak J.R."/>
            <person name="Brown S.J."/>
        </authorList>
    </citation>
    <scope>GENOME REANNOTATION</scope>
    <source>
        <strain evidence="1 2">Georgia GA2</strain>
    </source>
</reference>